<dbReference type="AlphaFoldDB" id="A0A1S8CRY7"/>
<dbReference type="GO" id="GO:0030288">
    <property type="term" value="C:outer membrane-bounded periplasmic space"/>
    <property type="evidence" value="ECO:0007669"/>
    <property type="project" value="TreeGrafter"/>
</dbReference>
<comment type="similarity">
    <text evidence="1">Belongs to the membrane fusion protein (MFP) (TC 8.A.1) family.</text>
</comment>
<keyword evidence="4" id="KW-0472">Membrane</keyword>
<dbReference type="Pfam" id="PF25975">
    <property type="entry name" value="CzcB_C"/>
    <property type="match status" value="1"/>
</dbReference>
<evidence type="ECO:0000259" key="6">
    <source>
        <dbReference type="Pfam" id="PF25954"/>
    </source>
</evidence>
<comment type="caution">
    <text evidence="9">The sequence shown here is derived from an EMBL/GenBank/DDBJ whole genome shotgun (WGS) entry which is preliminary data.</text>
</comment>
<protein>
    <submittedName>
        <fullName evidence="9">Uncharacterized protein</fullName>
    </submittedName>
</protein>
<evidence type="ECO:0000256" key="4">
    <source>
        <dbReference type="SAM" id="Phobius"/>
    </source>
</evidence>
<feature type="compositionally biased region" description="Basic and acidic residues" evidence="3">
    <location>
        <begin position="39"/>
        <end position="73"/>
    </location>
</feature>
<feature type="transmembrane region" description="Helical" evidence="4">
    <location>
        <begin position="12"/>
        <end position="31"/>
    </location>
</feature>
<keyword evidence="2" id="KW-0813">Transport</keyword>
<dbReference type="InterPro" id="IPR058647">
    <property type="entry name" value="BSH_CzcB-like"/>
</dbReference>
<dbReference type="InterPro" id="IPR058649">
    <property type="entry name" value="CzcB_C"/>
</dbReference>
<sequence length="424" mass="46480">MNTPHTNSKKQIFLILAIIAITAVIAIFLMFSDSADSKKEVETETKTEITKGKDKEVGHEGHAEESEHAHEASEDIELSNAQIASQQIKIEAAGIGSINRNVSIPGRLLVNADQQAHISPNFTGRVEAVYVQTGQYVKKGQPLATLLVPELVDLQANIRMMQSQLELAKSNYQREKSLWQKGISAKQDYLLAENQFKQAQIEVSAAKSRINAYGAASQSAGRFDLKSPINGVINSKDVVVGENVQTATQLFLIDRLDQLWLEFVVPAQIADQMTQRFNQQATVSFSTSVSQQGFKAKLMTLTPSADMQTGRLVARALVDNSNMQLRPNMLVNVQVAQQAADQAAQVLVKRSAVQQVEGKDVVFVAEKNKDGAHFAPHPVTVGAESTDRQWIAIRDGLKHGEAYVSEGSFILKSELEKGEAEHGH</sequence>
<dbReference type="Gene3D" id="2.40.50.100">
    <property type="match status" value="1"/>
</dbReference>
<evidence type="ECO:0000259" key="7">
    <source>
        <dbReference type="Pfam" id="PF25973"/>
    </source>
</evidence>
<evidence type="ECO:0000313" key="9">
    <source>
        <dbReference type="EMBL" id="ONG37144.1"/>
    </source>
</evidence>
<name>A0A1S8CRY7_9GAMM</name>
<dbReference type="GO" id="GO:0060003">
    <property type="term" value="P:copper ion export"/>
    <property type="evidence" value="ECO:0007669"/>
    <property type="project" value="TreeGrafter"/>
</dbReference>
<dbReference type="PANTHER" id="PTHR30097:SF4">
    <property type="entry name" value="SLR6042 PROTEIN"/>
    <property type="match status" value="1"/>
</dbReference>
<dbReference type="InterPro" id="IPR051909">
    <property type="entry name" value="MFP_Cation_Efflux"/>
</dbReference>
<evidence type="ECO:0000256" key="1">
    <source>
        <dbReference type="ARBA" id="ARBA00009477"/>
    </source>
</evidence>
<evidence type="ECO:0000259" key="8">
    <source>
        <dbReference type="Pfam" id="PF25975"/>
    </source>
</evidence>
<dbReference type="Pfam" id="PF25954">
    <property type="entry name" value="Beta-barrel_RND_2"/>
    <property type="match status" value="1"/>
</dbReference>
<dbReference type="NCBIfam" id="TIGR01730">
    <property type="entry name" value="RND_mfp"/>
    <property type="match status" value="1"/>
</dbReference>
<evidence type="ECO:0000259" key="5">
    <source>
        <dbReference type="Pfam" id="PF25893"/>
    </source>
</evidence>
<evidence type="ECO:0000313" key="10">
    <source>
        <dbReference type="Proteomes" id="UP000192132"/>
    </source>
</evidence>
<accession>A0A1S8CRY7</accession>
<dbReference type="GO" id="GO:0022857">
    <property type="term" value="F:transmembrane transporter activity"/>
    <property type="evidence" value="ECO:0007669"/>
    <property type="project" value="InterPro"/>
</dbReference>
<dbReference type="EMBL" id="MLCN01000069">
    <property type="protein sequence ID" value="ONG37144.1"/>
    <property type="molecule type" value="Genomic_DNA"/>
</dbReference>
<dbReference type="GO" id="GO:0016020">
    <property type="term" value="C:membrane"/>
    <property type="evidence" value="ECO:0007669"/>
    <property type="project" value="InterPro"/>
</dbReference>
<dbReference type="Pfam" id="PF25893">
    <property type="entry name" value="HH_CzcB"/>
    <property type="match status" value="1"/>
</dbReference>
<dbReference type="Pfam" id="PF25973">
    <property type="entry name" value="BSH_CzcB"/>
    <property type="match status" value="1"/>
</dbReference>
<dbReference type="STRING" id="1907941.BKE30_15170"/>
<dbReference type="RefSeq" id="WP_076879421.1">
    <property type="nucleotide sequence ID" value="NZ_MLCN01000069.1"/>
</dbReference>
<dbReference type="Gene3D" id="1.10.287.470">
    <property type="entry name" value="Helix hairpin bin"/>
    <property type="match status" value="1"/>
</dbReference>
<keyword evidence="4" id="KW-0812">Transmembrane</keyword>
<feature type="region of interest" description="Disordered" evidence="3">
    <location>
        <begin position="39"/>
        <end position="75"/>
    </location>
</feature>
<evidence type="ECO:0000256" key="3">
    <source>
        <dbReference type="SAM" id="MobiDB-lite"/>
    </source>
</evidence>
<dbReference type="InterPro" id="IPR058792">
    <property type="entry name" value="Beta-barrel_RND_2"/>
</dbReference>
<evidence type="ECO:0000256" key="2">
    <source>
        <dbReference type="ARBA" id="ARBA00022448"/>
    </source>
</evidence>
<feature type="domain" description="CzcB-like C-terminal circularly permuted SH3-like" evidence="8">
    <location>
        <begin position="346"/>
        <end position="412"/>
    </location>
</feature>
<gene>
    <name evidence="9" type="ORF">BKE30_15170</name>
</gene>
<feature type="domain" description="CzcB-like barrel-sandwich hybrid" evidence="7">
    <location>
        <begin position="115"/>
        <end position="253"/>
    </location>
</feature>
<dbReference type="GO" id="GO:0015679">
    <property type="term" value="P:plasma membrane copper ion transport"/>
    <property type="evidence" value="ECO:0007669"/>
    <property type="project" value="TreeGrafter"/>
</dbReference>
<dbReference type="SUPFAM" id="SSF111369">
    <property type="entry name" value="HlyD-like secretion proteins"/>
    <property type="match status" value="1"/>
</dbReference>
<reference evidence="9 10" key="1">
    <citation type="submission" date="2016-10" db="EMBL/GenBank/DDBJ databases">
        <title>Draft Genome sequence of Alkanindiges sp. strain H1.</title>
        <authorList>
            <person name="Subhash Y."/>
            <person name="Lee S."/>
        </authorList>
    </citation>
    <scope>NUCLEOTIDE SEQUENCE [LARGE SCALE GENOMIC DNA]</scope>
    <source>
        <strain evidence="9 10">H1</strain>
    </source>
</reference>
<dbReference type="InterPro" id="IPR058648">
    <property type="entry name" value="HH_CzcB-like"/>
</dbReference>
<dbReference type="InterPro" id="IPR006143">
    <property type="entry name" value="RND_pump_MFP"/>
</dbReference>
<feature type="domain" description="CzcB-like alpha-helical hairpin" evidence="5">
    <location>
        <begin position="153"/>
        <end position="211"/>
    </location>
</feature>
<keyword evidence="10" id="KW-1185">Reference proteome</keyword>
<dbReference type="Gene3D" id="2.40.420.20">
    <property type="match status" value="1"/>
</dbReference>
<organism evidence="9 10">
    <name type="scientific">Alkanindiges hydrocarboniclasticus</name>
    <dbReference type="NCBI Taxonomy" id="1907941"/>
    <lineage>
        <taxon>Bacteria</taxon>
        <taxon>Pseudomonadati</taxon>
        <taxon>Pseudomonadota</taxon>
        <taxon>Gammaproteobacteria</taxon>
        <taxon>Moraxellales</taxon>
        <taxon>Moraxellaceae</taxon>
        <taxon>Alkanindiges</taxon>
    </lineage>
</organism>
<feature type="domain" description="CusB-like beta-barrel" evidence="6">
    <location>
        <begin position="258"/>
        <end position="338"/>
    </location>
</feature>
<dbReference type="Gene3D" id="2.40.30.170">
    <property type="match status" value="1"/>
</dbReference>
<dbReference type="Proteomes" id="UP000192132">
    <property type="component" value="Unassembled WGS sequence"/>
</dbReference>
<proteinExistence type="inferred from homology"/>
<dbReference type="OrthoDB" id="9768185at2"/>
<keyword evidence="4" id="KW-1133">Transmembrane helix</keyword>
<dbReference type="PANTHER" id="PTHR30097">
    <property type="entry name" value="CATION EFFLUX SYSTEM PROTEIN CUSB"/>
    <property type="match status" value="1"/>
</dbReference>
<dbReference type="GO" id="GO:0046914">
    <property type="term" value="F:transition metal ion binding"/>
    <property type="evidence" value="ECO:0007669"/>
    <property type="project" value="TreeGrafter"/>
</dbReference>